<dbReference type="InterPro" id="IPR016035">
    <property type="entry name" value="Acyl_Trfase/lysoPLipase"/>
</dbReference>
<keyword evidence="3 4" id="KW-0443">Lipid metabolism</keyword>
<accession>A0A2H0V891</accession>
<dbReference type="PANTHER" id="PTHR14226:SF76">
    <property type="entry name" value="NTE FAMILY PROTEIN RSSA"/>
    <property type="match status" value="1"/>
</dbReference>
<feature type="active site" description="Proton acceptor" evidence="4">
    <location>
        <position position="156"/>
    </location>
</feature>
<gene>
    <name evidence="6" type="ORF">COT93_03020</name>
</gene>
<name>A0A2H0V891_9BACT</name>
<organism evidence="6 7">
    <name type="scientific">Candidatus Falkowbacteria bacterium CG10_big_fil_rev_8_21_14_0_10_37_18</name>
    <dbReference type="NCBI Taxonomy" id="1974562"/>
    <lineage>
        <taxon>Bacteria</taxon>
        <taxon>Candidatus Falkowiibacteriota</taxon>
    </lineage>
</organism>
<comment type="caution">
    <text evidence="6">The sequence shown here is derived from an EMBL/GenBank/DDBJ whole genome shotgun (WGS) entry which is preliminary data.</text>
</comment>
<dbReference type="Proteomes" id="UP000229972">
    <property type="component" value="Unassembled WGS sequence"/>
</dbReference>
<evidence type="ECO:0000256" key="4">
    <source>
        <dbReference type="PROSITE-ProRule" id="PRU01161"/>
    </source>
</evidence>
<dbReference type="GO" id="GO:0016787">
    <property type="term" value="F:hydrolase activity"/>
    <property type="evidence" value="ECO:0007669"/>
    <property type="project" value="UniProtKB-UniRule"/>
</dbReference>
<reference evidence="7" key="1">
    <citation type="submission" date="2017-09" db="EMBL/GenBank/DDBJ databases">
        <title>Depth-based differentiation of microbial function through sediment-hosted aquifers and enrichment of novel symbionts in the deep terrestrial subsurface.</title>
        <authorList>
            <person name="Probst A.J."/>
            <person name="Ladd B."/>
            <person name="Jarett J.K."/>
            <person name="Geller-Mcgrath D.E."/>
            <person name="Sieber C.M.K."/>
            <person name="Emerson J.B."/>
            <person name="Anantharaman K."/>
            <person name="Thomas B.C."/>
            <person name="Malmstrom R."/>
            <person name="Stieglmeier M."/>
            <person name="Klingl A."/>
            <person name="Woyke T."/>
            <person name="Ryan C.M."/>
            <person name="Banfield J.F."/>
        </authorList>
    </citation>
    <scope>NUCLEOTIDE SEQUENCE [LARGE SCALE GENOMIC DNA]</scope>
</reference>
<proteinExistence type="predicted"/>
<dbReference type="InterPro" id="IPR002641">
    <property type="entry name" value="PNPLA_dom"/>
</dbReference>
<feature type="short sequence motif" description="GXSXG" evidence="4">
    <location>
        <begin position="40"/>
        <end position="44"/>
    </location>
</feature>
<evidence type="ECO:0000313" key="6">
    <source>
        <dbReference type="EMBL" id="PIR95293.1"/>
    </source>
</evidence>
<dbReference type="SUPFAM" id="SSF52151">
    <property type="entry name" value="FabD/lysophospholipase-like"/>
    <property type="match status" value="1"/>
</dbReference>
<dbReference type="PROSITE" id="PS51635">
    <property type="entry name" value="PNPLA"/>
    <property type="match status" value="1"/>
</dbReference>
<dbReference type="EMBL" id="PFAL01000029">
    <property type="protein sequence ID" value="PIR95293.1"/>
    <property type="molecule type" value="Genomic_DNA"/>
</dbReference>
<sequence length="266" mass="29067">MPKRKKIGLALGSGAYRGFAHIGVIRSLEKHDIAIDYLSGASIGAWVAAYYAVFGDITVLERNLIDNHKENLSLLLDFRGRTGLISGQKFVAYLEKKLNYSSFADLKIPLQIVATDLATADPYVFKSGSVAEAVRASTAIPLVFQAWEQNKKFLVDGGMSNPVPVNLVRKMGADIVIGVNLYNSQEFANPLTGVTDTVTRGTLILLRNLSRVSISDADLVVEPNMSFWQKHSSLSKYFTKATAEAMIKAGEKAMDKLIPALKKLIS</sequence>
<evidence type="ECO:0000256" key="2">
    <source>
        <dbReference type="ARBA" id="ARBA00022963"/>
    </source>
</evidence>
<evidence type="ECO:0000256" key="1">
    <source>
        <dbReference type="ARBA" id="ARBA00022801"/>
    </source>
</evidence>
<evidence type="ECO:0000259" key="5">
    <source>
        <dbReference type="PROSITE" id="PS51635"/>
    </source>
</evidence>
<dbReference type="CDD" id="cd07205">
    <property type="entry name" value="Pat_PNPLA6_PNPLA7_NTE1_like"/>
    <property type="match status" value="1"/>
</dbReference>
<feature type="domain" description="PNPLA" evidence="5">
    <location>
        <begin position="9"/>
        <end position="169"/>
    </location>
</feature>
<dbReference type="Gene3D" id="3.40.1090.10">
    <property type="entry name" value="Cytosolic phospholipase A2 catalytic domain"/>
    <property type="match status" value="2"/>
</dbReference>
<feature type="active site" description="Nucleophile" evidence="4">
    <location>
        <position position="42"/>
    </location>
</feature>
<keyword evidence="1 4" id="KW-0378">Hydrolase</keyword>
<keyword evidence="2 4" id="KW-0442">Lipid degradation</keyword>
<evidence type="ECO:0000313" key="7">
    <source>
        <dbReference type="Proteomes" id="UP000229972"/>
    </source>
</evidence>
<comment type="caution">
    <text evidence="4">Lacks conserved residue(s) required for the propagation of feature annotation.</text>
</comment>
<dbReference type="Pfam" id="PF01734">
    <property type="entry name" value="Patatin"/>
    <property type="match status" value="1"/>
</dbReference>
<dbReference type="GO" id="GO:0016042">
    <property type="term" value="P:lipid catabolic process"/>
    <property type="evidence" value="ECO:0007669"/>
    <property type="project" value="UniProtKB-UniRule"/>
</dbReference>
<evidence type="ECO:0000256" key="3">
    <source>
        <dbReference type="ARBA" id="ARBA00023098"/>
    </source>
</evidence>
<dbReference type="InterPro" id="IPR050301">
    <property type="entry name" value="NTE"/>
</dbReference>
<dbReference type="AlphaFoldDB" id="A0A2H0V891"/>
<dbReference type="PANTHER" id="PTHR14226">
    <property type="entry name" value="NEUROPATHY TARGET ESTERASE/SWISS CHEESE D.MELANOGASTER"/>
    <property type="match status" value="1"/>
</dbReference>
<protein>
    <submittedName>
        <fullName evidence="6">Esterase</fullName>
    </submittedName>
</protein>
<feature type="short sequence motif" description="DGA/G" evidence="4">
    <location>
        <begin position="156"/>
        <end position="158"/>
    </location>
</feature>